<dbReference type="AlphaFoldDB" id="A3V1D9"/>
<dbReference type="STRING" id="314232.SKA53_09779"/>
<dbReference type="eggNOG" id="COG1345">
    <property type="taxonomic scope" value="Bacteria"/>
</dbReference>
<dbReference type="OrthoDB" id="7813023at2"/>
<dbReference type="Proteomes" id="UP000004507">
    <property type="component" value="Unassembled WGS sequence"/>
</dbReference>
<evidence type="ECO:0000313" key="2">
    <source>
        <dbReference type="EMBL" id="EAQ08004.1"/>
    </source>
</evidence>
<dbReference type="HOGENOM" id="CLU_483815_0_0_5"/>
<accession>A3V1D9</accession>
<name>A3V1D9_9RHOB</name>
<dbReference type="EMBL" id="AAMS01000001">
    <property type="protein sequence ID" value="EAQ08004.1"/>
    <property type="molecule type" value="Genomic_DNA"/>
</dbReference>
<proteinExistence type="predicted"/>
<protein>
    <submittedName>
        <fullName evidence="2">Uncharacterized protein</fullName>
    </submittedName>
</protein>
<evidence type="ECO:0000313" key="3">
    <source>
        <dbReference type="Proteomes" id="UP000004507"/>
    </source>
</evidence>
<keyword evidence="3" id="KW-1185">Reference proteome</keyword>
<reference evidence="2 3" key="1">
    <citation type="submission" date="2006-01" db="EMBL/GenBank/DDBJ databases">
        <authorList>
            <person name="Hagstrom A."/>
            <person name="Ferriera S."/>
            <person name="Johnson J."/>
            <person name="Kravitz S."/>
            <person name="Halpern A."/>
            <person name="Remington K."/>
            <person name="Beeson K."/>
            <person name="Tran B."/>
            <person name="Rogers Y.-H."/>
            <person name="Friedman R."/>
            <person name="Venter J.C."/>
        </authorList>
    </citation>
    <scope>NUCLEOTIDE SEQUENCE [LARGE SCALE GENOMIC DNA]</scope>
    <source>
        <strain evidence="2 3">SKA53</strain>
    </source>
</reference>
<feature type="region of interest" description="Disordered" evidence="1">
    <location>
        <begin position="14"/>
        <end position="35"/>
    </location>
</feature>
<feature type="region of interest" description="Disordered" evidence="1">
    <location>
        <begin position="79"/>
        <end position="103"/>
    </location>
</feature>
<comment type="caution">
    <text evidence="2">The sequence shown here is derived from an EMBL/GenBank/DDBJ whole genome shotgun (WGS) entry which is preliminary data.</text>
</comment>
<sequence>MVDIKAHHLAESALSERRMTSVPPTPLGGASASAQKMLQTDRATASVQTAISIRAQIYQAVSALRSSLETLAGANESNKIAQPPVSGAPDGISRTALSSDPITRPQGTSQIIVVRFAQYAQQGTILLPPAGPVKLSTGTTDHTVAIGAGNDSLQSLVQSLNGLSGLKAWLLQTRQGLALVVKSLPGTAHALQPASIKTILHVLQAALPPQGQPLVGSVDEIPATDGVAVEPRIVLTLQNHAYLRPKETIAALQLRVASLIREVNAIQTFLAGIVKRGVVSGTDISPQDGILAQTLLDRLRKITTRPVYGFASNPVLPADIGLDVGEDGLLTFNAGSFDRMSEDRLDLLAAMLGPDGNHDDMVPTPDIQAADLLKQGVYTLIYNPTQTPVMATLDGFPLQLSHDPDGRPVLTLGAEDQHLAIVLPMDAPVAAKLVYRLSLFDQLAEITATTLSPDAPHLQSGTVHDIGVASAKRDDASVDNMILAVLAQAVDQSDMAQPAQSNTMPVQAAELLFYLLWIGLFVPRVDRDRRKKQHPERRPIPHGASVRIIWQSPPPSAQGDL</sequence>
<organism evidence="2 3">
    <name type="scientific">Yoonia vestfoldensis SKA53</name>
    <dbReference type="NCBI Taxonomy" id="314232"/>
    <lineage>
        <taxon>Bacteria</taxon>
        <taxon>Pseudomonadati</taxon>
        <taxon>Pseudomonadota</taxon>
        <taxon>Alphaproteobacteria</taxon>
        <taxon>Rhodobacterales</taxon>
        <taxon>Paracoccaceae</taxon>
        <taxon>Yoonia</taxon>
    </lineage>
</organism>
<evidence type="ECO:0000256" key="1">
    <source>
        <dbReference type="SAM" id="MobiDB-lite"/>
    </source>
</evidence>
<gene>
    <name evidence="2" type="ORF">SKA53_09779</name>
</gene>